<sequence length="1001" mass="110333">MEHAGHANKETSKGGRTEASDKTKPVSAYAADPIRQLQQSLGNRALARMIQAKLTIGRPGDVYEQEADRVAEQVMRMPIADEHLQSCSCSESAQTEKISFIQREAATAATPEVTPRVESDIGALKNGGTPLSESARAFFEPRFGYDFSHVRIHDDTRAAQTAQAINARAFTTGRDIVFGTGEYSPDTGEGKRLLAHELTHVVQQSQTTGGLGRFDVQRLGVPSIQRFEAGIHEEAERTGLMTDGSGNIINSGRGFTVEETSAVYFGNWMRDINQFFVPAAQEFLSSNAVWAIVSYLAVHHFGRDMTSEQFGYYIPAEHIDNPGGLTNQDDILPKPPNVTGAQPTTRPAAFDTLQESVEPSGNVLGKPLFSADQTGVMAHIRRTNLHVERRLELAALTGRNPEGMMHFGAAMHAIQDLFAHSNWAEIAVGHLLSTQANLLPSLTGDARKIFNYSTEVNISKPGAKPSMRPVLTTGTFTGEDTKVSIASVVEHFLREGWEEEPANNAEREAQKKFTLAMIKDSESQLRGNTELSAGIRHDLSQNHVPNLVIDAILNAPYAGIYTFTHLPFHIPDKVRLPIQRRIRHAISQVLKPVAARVQAQGLDARVADTSLIQYLADNERTAKEKTGEKKAAAERHVKAMLDTPNAVIAGPSHSQISKDHSNSPFFGVAFAVAVEAVRRLRDKMLAAWEQQSGGSTQPFNFEWNAWPKEDAAKGLYHQTRHATVKAANESLQRGRQIIQQGGDSDKPYNLQAMRHESAEQFRAAAKALLTVANAPNQAASGLLNLVELDREQTQILTERVQNQIKAAAEVIKQTGKKIDGVLELSMIATELNTYANKVESATTHAQREQAVNDFRAIRQRIIDAFASLDIKSANSRMGAFHAAERVVPIILLDNAFQSVDVTYSSLQHEVLQGKASIPNHPVKDLQVEEINLPDPSKSFNGSIRSVPVQELIKESRTLMSHPYEDAWWKATVTNYINTHKDRILTDIEARNEGYSFLKHTK</sequence>
<keyword evidence="4" id="KW-1185">Reference proteome</keyword>
<evidence type="ECO:0000313" key="4">
    <source>
        <dbReference type="Proteomes" id="UP000609346"/>
    </source>
</evidence>
<dbReference type="Pfam" id="PF13699">
    <property type="entry name" value="eCIS_core"/>
    <property type="match status" value="1"/>
</dbReference>
<dbReference type="InterPro" id="IPR025295">
    <property type="entry name" value="eCIS_core_dom"/>
</dbReference>
<name>A0ABR8MWD5_9BACL</name>
<dbReference type="RefSeq" id="WP_191202660.1">
    <property type="nucleotide sequence ID" value="NZ_JACXZA010000001.1"/>
</dbReference>
<gene>
    <name evidence="3" type="ORF">H8B09_06860</name>
</gene>
<comment type="caution">
    <text evidence="3">The sequence shown here is derived from an EMBL/GenBank/DDBJ whole genome shotgun (WGS) entry which is preliminary data.</text>
</comment>
<organism evidence="3 4">
    <name type="scientific">Paenibacillus terricola</name>
    <dbReference type="NCBI Taxonomy" id="2763503"/>
    <lineage>
        <taxon>Bacteria</taxon>
        <taxon>Bacillati</taxon>
        <taxon>Bacillota</taxon>
        <taxon>Bacilli</taxon>
        <taxon>Bacillales</taxon>
        <taxon>Paenibacillaceae</taxon>
        <taxon>Paenibacillus</taxon>
    </lineage>
</organism>
<evidence type="ECO:0000256" key="1">
    <source>
        <dbReference type="SAM" id="MobiDB-lite"/>
    </source>
</evidence>
<dbReference type="Pfam" id="PF07217">
    <property type="entry name" value="Het-C"/>
    <property type="match status" value="1"/>
</dbReference>
<reference evidence="3 4" key="1">
    <citation type="submission" date="2020-09" db="EMBL/GenBank/DDBJ databases">
        <title>Paenibacillus sp. strain PR3 16S rRNA gene Genome sequencing and assembly.</title>
        <authorList>
            <person name="Kim J."/>
        </authorList>
    </citation>
    <scope>NUCLEOTIDE SEQUENCE [LARGE SCALE GENOMIC DNA]</scope>
    <source>
        <strain evidence="3 4">PR3</strain>
    </source>
</reference>
<proteinExistence type="predicted"/>
<evidence type="ECO:0000313" key="3">
    <source>
        <dbReference type="EMBL" id="MBD3918469.1"/>
    </source>
</evidence>
<dbReference type="Proteomes" id="UP000609346">
    <property type="component" value="Unassembled WGS sequence"/>
</dbReference>
<dbReference type="EMBL" id="JACXZA010000001">
    <property type="protein sequence ID" value="MBD3918469.1"/>
    <property type="molecule type" value="Genomic_DNA"/>
</dbReference>
<dbReference type="InterPro" id="IPR010816">
    <property type="entry name" value="Het-C"/>
</dbReference>
<feature type="region of interest" description="Disordered" evidence="1">
    <location>
        <begin position="1"/>
        <end position="31"/>
    </location>
</feature>
<feature type="domain" description="eCIS core" evidence="2">
    <location>
        <begin position="130"/>
        <end position="207"/>
    </location>
</feature>
<evidence type="ECO:0000259" key="2">
    <source>
        <dbReference type="Pfam" id="PF13699"/>
    </source>
</evidence>
<accession>A0ABR8MWD5</accession>
<feature type="compositionally biased region" description="Basic and acidic residues" evidence="1">
    <location>
        <begin position="1"/>
        <end position="24"/>
    </location>
</feature>
<protein>
    <submittedName>
        <fullName evidence="3">DUF4157 domain-containing protein</fullName>
    </submittedName>
</protein>